<evidence type="ECO:0000313" key="2">
    <source>
        <dbReference type="Proteomes" id="UP000650511"/>
    </source>
</evidence>
<dbReference type="Proteomes" id="UP000650511">
    <property type="component" value="Unassembled WGS sequence"/>
</dbReference>
<dbReference type="EMBL" id="BMHA01000015">
    <property type="protein sequence ID" value="GGI09533.1"/>
    <property type="molecule type" value="Genomic_DNA"/>
</dbReference>
<proteinExistence type="predicted"/>
<gene>
    <name evidence="1" type="ORF">GCM10011354_34560</name>
</gene>
<accession>A0A8J3ABC9</accession>
<protein>
    <submittedName>
        <fullName evidence="1">Uncharacterized protein</fullName>
    </submittedName>
</protein>
<reference evidence="1" key="2">
    <citation type="submission" date="2020-09" db="EMBL/GenBank/DDBJ databases">
        <authorList>
            <person name="Sun Q."/>
            <person name="Zhou Y."/>
        </authorList>
    </citation>
    <scope>NUCLEOTIDE SEQUENCE</scope>
    <source>
        <strain evidence="1">CGMCC 1.14988</strain>
    </source>
</reference>
<reference evidence="1" key="1">
    <citation type="journal article" date="2014" name="Int. J. Syst. Evol. Microbiol.">
        <title>Complete genome sequence of Corynebacterium casei LMG S-19264T (=DSM 44701T), isolated from a smear-ripened cheese.</title>
        <authorList>
            <consortium name="US DOE Joint Genome Institute (JGI-PGF)"/>
            <person name="Walter F."/>
            <person name="Albersmeier A."/>
            <person name="Kalinowski J."/>
            <person name="Ruckert C."/>
        </authorList>
    </citation>
    <scope>NUCLEOTIDE SEQUENCE</scope>
    <source>
        <strain evidence="1">CGMCC 1.14988</strain>
    </source>
</reference>
<organism evidence="1 2">
    <name type="scientific">Egicoccus halophilus</name>
    <dbReference type="NCBI Taxonomy" id="1670830"/>
    <lineage>
        <taxon>Bacteria</taxon>
        <taxon>Bacillati</taxon>
        <taxon>Actinomycetota</taxon>
        <taxon>Nitriliruptoria</taxon>
        <taxon>Egicoccales</taxon>
        <taxon>Egicoccaceae</taxon>
        <taxon>Egicoccus</taxon>
    </lineage>
</organism>
<evidence type="ECO:0000313" key="1">
    <source>
        <dbReference type="EMBL" id="GGI09533.1"/>
    </source>
</evidence>
<keyword evidence="2" id="KW-1185">Reference proteome</keyword>
<dbReference type="AlphaFoldDB" id="A0A8J3ABC9"/>
<name>A0A8J3ABC9_9ACTN</name>
<sequence length="73" mass="7885">MSATGEVRCPPTGRISCPPTLGLRLLHVGLSSAVTNVRLARKWHLKTGNRLDLPDVLFASFDPPTEFALEDAA</sequence>
<comment type="caution">
    <text evidence="1">The sequence shown here is derived from an EMBL/GenBank/DDBJ whole genome shotgun (WGS) entry which is preliminary data.</text>
</comment>